<feature type="domain" description="RNA-binding S4" evidence="2">
    <location>
        <begin position="188"/>
        <end position="255"/>
    </location>
</feature>
<dbReference type="InterPro" id="IPR012677">
    <property type="entry name" value="Nucleotide-bd_a/b_plait_sf"/>
</dbReference>
<dbReference type="EMBL" id="OKQR01000001">
    <property type="protein sequence ID" value="SPD91120.1"/>
    <property type="molecule type" value="Genomic_DNA"/>
</dbReference>
<dbReference type="Gene3D" id="3.10.290.10">
    <property type="entry name" value="RNA-binding S4 domain"/>
    <property type="match status" value="1"/>
</dbReference>
<evidence type="ECO:0000256" key="1">
    <source>
        <dbReference type="PROSITE-ProRule" id="PRU00182"/>
    </source>
</evidence>
<keyword evidence="6" id="KW-1185">Reference proteome</keyword>
<reference evidence="3 6" key="1">
    <citation type="submission" date="2018-02" db="EMBL/GenBank/DDBJ databases">
        <authorList>
            <person name="Rodrigo-Torres L."/>
            <person name="Arahal R. D."/>
            <person name="Lucena T."/>
        </authorList>
    </citation>
    <scope>NUCLEOTIDE SEQUENCE [LARGE SCALE GENOMIC DNA]</scope>
    <source>
        <strain evidence="3 6">CECT 8486</strain>
    </source>
</reference>
<dbReference type="RefSeq" id="WP_072613963.1">
    <property type="nucleotide sequence ID" value="NZ_AP017935.1"/>
</dbReference>
<evidence type="ECO:0000313" key="6">
    <source>
        <dbReference type="Proteomes" id="UP000239237"/>
    </source>
</evidence>
<keyword evidence="1" id="KW-0694">RNA-binding</keyword>
<dbReference type="Gene3D" id="3.30.1370.160">
    <property type="match status" value="1"/>
</dbReference>
<sequence length="265" mass="30638">MTNKLSTISQHFRLNEQPFVRQVDDWIQQSRNEYRSILTQFLNPREQYILNVLVNHTADLAVYFNGGVQGAESQRAILIPKEYPQADLEFEISLLEIKYPTKFNNLHHSTILGSMMYSGISRNVIGDILYDQTHSRWQIIIDSKMQRYIQQMVTKIGHVRVSLIECDLNNVLPHINDWEENFLLLSSLRLDTVISAGFDLSRSGAKKLIEENQVRVNWSEIAKPDVELAIDDVISVRKHGRIQIKLLDGLSKKGKIKSIVNIIRR</sequence>
<dbReference type="SUPFAM" id="SSF55174">
    <property type="entry name" value="Alpha-L RNA-binding motif"/>
    <property type="match status" value="1"/>
</dbReference>
<keyword evidence="4" id="KW-0689">Ribosomal protein</keyword>
<evidence type="ECO:0000313" key="5">
    <source>
        <dbReference type="Proteomes" id="UP000237923"/>
    </source>
</evidence>
<dbReference type="GO" id="GO:0003723">
    <property type="term" value="F:RNA binding"/>
    <property type="evidence" value="ECO:0007669"/>
    <property type="project" value="UniProtKB-KW"/>
</dbReference>
<dbReference type="Pfam" id="PF17774">
    <property type="entry name" value="YlmH_RBD"/>
    <property type="match status" value="1"/>
</dbReference>
<dbReference type="GeneID" id="99674544"/>
<evidence type="ECO:0000313" key="3">
    <source>
        <dbReference type="EMBL" id="SPD91120.1"/>
    </source>
</evidence>
<dbReference type="InterPro" id="IPR040591">
    <property type="entry name" value="RqcP2_RBD"/>
</dbReference>
<name>A0A2N9K8F0_9LACO</name>
<organism evidence="4 5">
    <name type="scientific">Leuconostoc suionicum</name>
    <dbReference type="NCBI Taxonomy" id="1511761"/>
    <lineage>
        <taxon>Bacteria</taxon>
        <taxon>Bacillati</taxon>
        <taxon>Bacillota</taxon>
        <taxon>Bacilli</taxon>
        <taxon>Lactobacillales</taxon>
        <taxon>Lactobacillaceae</taxon>
        <taxon>Leuconostoc</taxon>
    </lineage>
</organism>
<protein>
    <submittedName>
        <fullName evidence="4">30S ribosomal protein S4</fullName>
    </submittedName>
</protein>
<dbReference type="Proteomes" id="UP000239237">
    <property type="component" value="Unassembled WGS sequence"/>
</dbReference>
<dbReference type="PROSITE" id="PS50889">
    <property type="entry name" value="S4"/>
    <property type="match status" value="1"/>
</dbReference>
<dbReference type="InterPro" id="IPR002942">
    <property type="entry name" value="S4_RNA-bd"/>
</dbReference>
<dbReference type="Proteomes" id="UP000237923">
    <property type="component" value="Unassembled WGS sequence"/>
</dbReference>
<keyword evidence="4" id="KW-0687">Ribonucleoprotein</keyword>
<dbReference type="PANTHER" id="PTHR13633:SF3">
    <property type="entry name" value="MITOCHONDRIAL TRANSCRIPTION RESCUE FACTOR 1"/>
    <property type="match status" value="1"/>
</dbReference>
<dbReference type="Pfam" id="PF01479">
    <property type="entry name" value="S4"/>
    <property type="match status" value="1"/>
</dbReference>
<dbReference type="InterPro" id="IPR036986">
    <property type="entry name" value="S4_RNA-bd_sf"/>
</dbReference>
<dbReference type="KEGG" id="lsu:A6B45_07030"/>
<dbReference type="PANTHER" id="PTHR13633">
    <property type="entry name" value="MITOCHONDRIAL TRANSCRIPTION RESCUE FACTOR 1"/>
    <property type="match status" value="1"/>
</dbReference>
<evidence type="ECO:0000313" key="4">
    <source>
        <dbReference type="EMBL" id="SPE06345.1"/>
    </source>
</evidence>
<dbReference type="CDD" id="cd00165">
    <property type="entry name" value="S4"/>
    <property type="match status" value="1"/>
</dbReference>
<dbReference type="GO" id="GO:0005840">
    <property type="term" value="C:ribosome"/>
    <property type="evidence" value="ECO:0007669"/>
    <property type="project" value="UniProtKB-KW"/>
</dbReference>
<gene>
    <name evidence="4" type="primary">rpsD_1</name>
    <name evidence="3" type="ORF">LES8486_00088</name>
    <name evidence="4" type="ORF">LES9216_00235</name>
</gene>
<dbReference type="Gene3D" id="3.30.70.330">
    <property type="match status" value="1"/>
</dbReference>
<accession>A0A2N9K8F0</accession>
<reference evidence="4 5" key="2">
    <citation type="submission" date="2018-02" db="EMBL/GenBank/DDBJ databases">
        <authorList>
            <person name="Cohen D.B."/>
            <person name="Kent A.D."/>
        </authorList>
    </citation>
    <scope>NUCLEOTIDE SEQUENCE [LARGE SCALE GENOMIC DNA]</scope>
    <source>
        <strain evidence="4 5">CECT 9216</strain>
    </source>
</reference>
<dbReference type="AlphaFoldDB" id="A0A2N9K8F0"/>
<dbReference type="SMART" id="SM00363">
    <property type="entry name" value="S4"/>
    <property type="match status" value="1"/>
</dbReference>
<proteinExistence type="predicted"/>
<dbReference type="EMBL" id="OKQU01000001">
    <property type="protein sequence ID" value="SPE06345.1"/>
    <property type="molecule type" value="Genomic_DNA"/>
</dbReference>
<evidence type="ECO:0000259" key="2">
    <source>
        <dbReference type="SMART" id="SM00363"/>
    </source>
</evidence>